<evidence type="ECO:0000256" key="3">
    <source>
        <dbReference type="SAM" id="Phobius"/>
    </source>
</evidence>
<dbReference type="PROSITE" id="PS01186">
    <property type="entry name" value="EGF_2"/>
    <property type="match status" value="1"/>
</dbReference>
<evidence type="ECO:0000313" key="7">
    <source>
        <dbReference type="Proteomes" id="UP000002729"/>
    </source>
</evidence>
<name>F0YA90_AURAN</name>
<dbReference type="RefSeq" id="XP_009037265.1">
    <property type="nucleotide sequence ID" value="XM_009039017.1"/>
</dbReference>
<feature type="transmembrane region" description="Helical" evidence="3">
    <location>
        <begin position="1030"/>
        <end position="1052"/>
    </location>
</feature>
<feature type="chain" id="PRO_5003261505" description="EGF-like domain-containing protein" evidence="4">
    <location>
        <begin position="17"/>
        <end position="1489"/>
    </location>
</feature>
<dbReference type="KEGG" id="aaf:AURANDRAFT_71708"/>
<dbReference type="PROSITE" id="PS00022">
    <property type="entry name" value="EGF_1"/>
    <property type="match status" value="1"/>
</dbReference>
<feature type="compositionally biased region" description="Basic residues" evidence="2">
    <location>
        <begin position="1383"/>
        <end position="1395"/>
    </location>
</feature>
<gene>
    <name evidence="6" type="ORF">AURANDRAFT_71708</name>
</gene>
<feature type="transmembrane region" description="Helical" evidence="3">
    <location>
        <begin position="886"/>
        <end position="910"/>
    </location>
</feature>
<feature type="transmembrane region" description="Helical" evidence="3">
    <location>
        <begin position="969"/>
        <end position="987"/>
    </location>
</feature>
<evidence type="ECO:0000256" key="4">
    <source>
        <dbReference type="SAM" id="SignalP"/>
    </source>
</evidence>
<dbReference type="OrthoDB" id="439917at2759"/>
<dbReference type="InterPro" id="IPR000742">
    <property type="entry name" value="EGF"/>
</dbReference>
<dbReference type="EMBL" id="GL833129">
    <property type="protein sequence ID" value="EGB07888.1"/>
    <property type="molecule type" value="Genomic_DNA"/>
</dbReference>
<feature type="disulfide bond" evidence="1">
    <location>
        <begin position="456"/>
        <end position="465"/>
    </location>
</feature>
<feature type="region of interest" description="Disordered" evidence="2">
    <location>
        <begin position="1319"/>
        <end position="1404"/>
    </location>
</feature>
<reference evidence="6 7" key="1">
    <citation type="journal article" date="2011" name="Proc. Natl. Acad. Sci. U.S.A.">
        <title>Niche of harmful alga Aureococcus anophagefferens revealed through ecogenomics.</title>
        <authorList>
            <person name="Gobler C.J."/>
            <person name="Berry D.L."/>
            <person name="Dyhrman S.T."/>
            <person name="Wilhelm S.W."/>
            <person name="Salamov A."/>
            <person name="Lobanov A.V."/>
            <person name="Zhang Y."/>
            <person name="Collier J.L."/>
            <person name="Wurch L.L."/>
            <person name="Kustka A.B."/>
            <person name="Dill B.D."/>
            <person name="Shah M."/>
            <person name="VerBerkmoes N.C."/>
            <person name="Kuo A."/>
            <person name="Terry A."/>
            <person name="Pangilinan J."/>
            <person name="Lindquist E.A."/>
            <person name="Lucas S."/>
            <person name="Paulsen I.T."/>
            <person name="Hattenrath-Lehmann T.K."/>
            <person name="Talmage S.C."/>
            <person name="Walker E.A."/>
            <person name="Koch F."/>
            <person name="Burson A.M."/>
            <person name="Marcoval M.A."/>
            <person name="Tang Y.Z."/>
            <person name="Lecleir G.R."/>
            <person name="Coyne K.J."/>
            <person name="Berg G.M."/>
            <person name="Bertrand E.M."/>
            <person name="Saito M.A."/>
            <person name="Gladyshev V.N."/>
            <person name="Grigoriev I.V."/>
        </authorList>
    </citation>
    <scope>NUCLEOTIDE SEQUENCE [LARGE SCALE GENOMIC DNA]</scope>
    <source>
        <strain evidence="7">CCMP 1984</strain>
    </source>
</reference>
<evidence type="ECO:0000259" key="5">
    <source>
        <dbReference type="PROSITE" id="PS50026"/>
    </source>
</evidence>
<feature type="transmembrane region" description="Helical" evidence="3">
    <location>
        <begin position="799"/>
        <end position="819"/>
    </location>
</feature>
<proteinExistence type="predicted"/>
<dbReference type="SMART" id="SM01411">
    <property type="entry name" value="Ephrin_rec_like"/>
    <property type="match status" value="1"/>
</dbReference>
<dbReference type="PANTHER" id="PTHR11319">
    <property type="entry name" value="G PROTEIN-COUPLED RECEPTOR-RELATED"/>
    <property type="match status" value="1"/>
</dbReference>
<dbReference type="CDD" id="cd00185">
    <property type="entry name" value="TNFRSF"/>
    <property type="match status" value="1"/>
</dbReference>
<protein>
    <recommendedName>
        <fullName evidence="5">EGF-like domain-containing protein</fullName>
    </recommendedName>
</protein>
<feature type="transmembrane region" description="Helical" evidence="3">
    <location>
        <begin position="999"/>
        <end position="1018"/>
    </location>
</feature>
<sequence>MRAGAAALALAWAAAGRPATVEVSPRGDARRLRETSVADPSVPGRVRTSAVAVGANLSGCAFVGEVNLGATMDMDVVSDALNHGALAAEAYRRLADEANRPPRCGVYVNGSAGLGRYAVAAHVYDAVDGKGAYYGDAPLRLAPRDLTVDGADRAFATPFHVDPDLDVSGLVKVVPTNNSLIISALGQILTELELSNVTFVFDESQEDWGGGWDDVDAYLLDSWGVVATKLTTEELVADVTVVDASHLLVVASYDPDSCEAEMDALDAGRLAPQAQLFVSCLDGLFAKEIVRGFAGQTERSYEVDAWHDRVEAVDGLTGESAGTLLDRLGTSYDLDWDPLSSETAVYALAALSATLQALEGSLASVDADDLNARLLAWLADQPAVATALGNLTFDASGQASVARAPVSQYTAEAEKKLVWYYGAAESAYLTWDQAECVYSHNCSNAGDCQGDGTCACRDGFSGDECAVKNCAPGSYYTAPSGKTPTDPPVCETCEPGTFTDAYGSDKCRICDLYSYAPDAGASSCLSCPANSKRYPPSAIDLAALASFDGDAIFEFLISHATSASHCICEMGTCEGKHCFQPLGEDGVASKCDFTECAEPIAGTGAYSPAAAVFDGAMTCYECPKNAYCRGAFDLPIPVKGFSGVSTVDVSRKKLLTWEHPLRMDRCASYEGDCQGNYNCPGSKAQGSLLCQATRAGFTTVGDMVIECPAGATGVVFQLLLSGGLVAAFFVVTHFSDKYEAVGIFLTHARSISIIAQVDVNWPKDPLLALFFNFMAATQFDVDIAPPRCFFAKWGFMERILVQLLLLLFMFGFYFFFSYLPTWYRHRGSGPELVRTAWNHLLKFCIASLVMTYPSLCEVSIASMICKEFDDGGAYLAQDLEMRRQHRVVASLGFVMTPFLIGFPLWIYAVLVTKIKRNELMSTDSLERYGPMYSGFKPHIAWWSAVEIAKQLTLEALNQILRPLGPGITLWAYVLIQFIHVVSMAAYDPFLHAGEKGLESALLSTAVVVIASASLFAYYGDEPSRHEEQHMLTVSYIVDGCLIVCLYITYSVVKTNIRARNSKDKLVAKLTALYDEVLADKPKPKRASLLDKMNDLKRPSIKTLADVRNSLEAVVKGDDNTGNYFADPDSEFYQTFCSECFLKWVDQADPKDPKTKELLEDILYVNEHLLEAYCRDDAEFGTYAVSAEAEVWQKLIAAFPNLFEWLVTDPSEAQIADFNALIEKLARLRRHYGMGSTTSVDPDWTFRKHYGRQARSLATTGKFQSDAPQDKPFMRLIHKEDRATIVFALCSVDKAVRERFFRLLSNVRLGQSMDPLDGGENVLEHFAPDPDCDAGPPMSLELPLRGAQAAPGNKSEKPHASKRRPSSPGLDEEKDEAKNPPQFQKRRSSSSSRKSRRDPPPESDLSELSAFFFCRDGSLGDDLRGRARVAARASPPTVFGCDTYICDDSHDAPNELRLGAPPSAPPKRRGSSRKKKRASSAKAEVASDVP</sequence>
<dbReference type="InParanoid" id="F0YA90"/>
<accession>F0YA90</accession>
<keyword evidence="1" id="KW-1015">Disulfide bond</keyword>
<evidence type="ECO:0000313" key="6">
    <source>
        <dbReference type="EMBL" id="EGB07888.1"/>
    </source>
</evidence>
<feature type="domain" description="EGF-like" evidence="5">
    <location>
        <begin position="432"/>
        <end position="466"/>
    </location>
</feature>
<keyword evidence="1" id="KW-0245">EGF-like domain</keyword>
<feature type="signal peptide" evidence="4">
    <location>
        <begin position="1"/>
        <end position="16"/>
    </location>
</feature>
<keyword evidence="3" id="KW-0472">Membrane</keyword>
<keyword evidence="4" id="KW-0732">Signal</keyword>
<dbReference type="GeneID" id="20228357"/>
<evidence type="ECO:0000256" key="1">
    <source>
        <dbReference type="PROSITE-ProRule" id="PRU00076"/>
    </source>
</evidence>
<comment type="caution">
    <text evidence="1">Lacks conserved residue(s) required for the propagation of feature annotation.</text>
</comment>
<dbReference type="CDD" id="cd00054">
    <property type="entry name" value="EGF_CA"/>
    <property type="match status" value="1"/>
</dbReference>
<dbReference type="PROSITE" id="PS50026">
    <property type="entry name" value="EGF_3"/>
    <property type="match status" value="1"/>
</dbReference>
<dbReference type="Gene3D" id="2.10.50.10">
    <property type="entry name" value="Tumor Necrosis Factor Receptor, subunit A, domain 2"/>
    <property type="match status" value="1"/>
</dbReference>
<organism evidence="7">
    <name type="scientific">Aureococcus anophagefferens</name>
    <name type="common">Harmful bloom alga</name>
    <dbReference type="NCBI Taxonomy" id="44056"/>
    <lineage>
        <taxon>Eukaryota</taxon>
        <taxon>Sar</taxon>
        <taxon>Stramenopiles</taxon>
        <taxon>Ochrophyta</taxon>
        <taxon>Pelagophyceae</taxon>
        <taxon>Pelagomonadales</taxon>
        <taxon>Pelagomonadaceae</taxon>
        <taxon>Aureococcus</taxon>
    </lineage>
</organism>
<keyword evidence="3" id="KW-0812">Transmembrane</keyword>
<feature type="transmembrane region" description="Helical" evidence="3">
    <location>
        <begin position="714"/>
        <end position="734"/>
    </location>
</feature>
<dbReference type="Proteomes" id="UP000002729">
    <property type="component" value="Unassembled WGS sequence"/>
</dbReference>
<dbReference type="PANTHER" id="PTHR11319:SF35">
    <property type="entry name" value="OUTER MEMBRANE PROTEIN PMPC-RELATED"/>
    <property type="match status" value="1"/>
</dbReference>
<feature type="compositionally biased region" description="Basic residues" evidence="2">
    <location>
        <begin position="1465"/>
        <end position="1478"/>
    </location>
</feature>
<feature type="region of interest" description="Disordered" evidence="2">
    <location>
        <begin position="1449"/>
        <end position="1489"/>
    </location>
</feature>
<keyword evidence="3" id="KW-1133">Transmembrane helix</keyword>
<keyword evidence="7" id="KW-1185">Reference proteome</keyword>
<evidence type="ECO:0000256" key="2">
    <source>
        <dbReference type="SAM" id="MobiDB-lite"/>
    </source>
</evidence>